<evidence type="ECO:0000313" key="1">
    <source>
        <dbReference type="EMBL" id="KAF2534197.1"/>
    </source>
</evidence>
<comment type="caution">
    <text evidence="1">The sequence shown here is derived from an EMBL/GenBank/DDBJ whole genome shotgun (WGS) entry which is preliminary data.</text>
</comment>
<sequence length="73" mass="8262">MINFKIQTGLRFTHCVCIAKEKVDKKVLQGWLLIELPVQRGDFSALMHSEACYDVVAHSTTPSMLITRGWGKL</sequence>
<gene>
    <name evidence="1" type="ORF">F2Q70_00031652</name>
</gene>
<dbReference type="EMBL" id="QGKY02002305">
    <property type="protein sequence ID" value="KAF2534197.1"/>
    <property type="molecule type" value="Genomic_DNA"/>
</dbReference>
<proteinExistence type="predicted"/>
<accession>A0A8S9FP06</accession>
<dbReference type="AlphaFoldDB" id="A0A8S9FP06"/>
<name>A0A8S9FP06_BRACR</name>
<organism evidence="1">
    <name type="scientific">Brassica cretica</name>
    <name type="common">Mustard</name>
    <dbReference type="NCBI Taxonomy" id="69181"/>
    <lineage>
        <taxon>Eukaryota</taxon>
        <taxon>Viridiplantae</taxon>
        <taxon>Streptophyta</taxon>
        <taxon>Embryophyta</taxon>
        <taxon>Tracheophyta</taxon>
        <taxon>Spermatophyta</taxon>
        <taxon>Magnoliopsida</taxon>
        <taxon>eudicotyledons</taxon>
        <taxon>Gunneridae</taxon>
        <taxon>Pentapetalae</taxon>
        <taxon>rosids</taxon>
        <taxon>malvids</taxon>
        <taxon>Brassicales</taxon>
        <taxon>Brassicaceae</taxon>
        <taxon>Brassiceae</taxon>
        <taxon>Brassica</taxon>
    </lineage>
</organism>
<protein>
    <submittedName>
        <fullName evidence="1">Uncharacterized protein</fullName>
    </submittedName>
</protein>
<reference evidence="1" key="1">
    <citation type="submission" date="2019-12" db="EMBL/GenBank/DDBJ databases">
        <title>Genome sequencing and annotation of Brassica cretica.</title>
        <authorList>
            <person name="Studholme D.J."/>
            <person name="Sarris P.F."/>
        </authorList>
    </citation>
    <scope>NUCLEOTIDE SEQUENCE</scope>
    <source>
        <strain evidence="1">PFS-102/07</strain>
        <tissue evidence="1">Leaf</tissue>
    </source>
</reference>